<evidence type="ECO:0000313" key="4">
    <source>
        <dbReference type="Proteomes" id="UP000194499"/>
    </source>
</evidence>
<dbReference type="SUPFAM" id="SSF46785">
    <property type="entry name" value="Winged helix' DNA-binding domain"/>
    <property type="match status" value="1"/>
</dbReference>
<evidence type="ECO:0000256" key="1">
    <source>
        <dbReference type="SAM" id="MobiDB-lite"/>
    </source>
</evidence>
<dbReference type="GO" id="GO:0006276">
    <property type="term" value="P:plasmid maintenance"/>
    <property type="evidence" value="ECO:0007669"/>
    <property type="project" value="InterPro"/>
</dbReference>
<sequence length="187" mass="21595">MEKHAENLEYHAETQTLVGQKKRELVDTETGEVIHVDQITKRVYGTKNFWKMYLMDFLTVLGIIDNKQLDVFIYIAENTNQSNNLFIGTYRSISKDVGVGVSTVTRIMKKLQESNFIKKKQNGVYIVNPNIMMKGNDTKRQILLSYYEEDKPLNSIDVLRGKQKALPEQETTKNESKKLGLETKNND</sequence>
<evidence type="ECO:0000313" key="3">
    <source>
        <dbReference type="EMBL" id="SME25195.1"/>
    </source>
</evidence>
<accession>A0A1Y6A5M2</accession>
<reference evidence="4" key="1">
    <citation type="submission" date="2017-04" db="EMBL/GenBank/DDBJ databases">
        <authorList>
            <person name="Criscuolo A."/>
        </authorList>
    </citation>
    <scope>NUCLEOTIDE SEQUENCE [LARGE SCALE GENOMIC DNA]</scope>
</reference>
<feature type="region of interest" description="Disordered" evidence="1">
    <location>
        <begin position="164"/>
        <end position="187"/>
    </location>
</feature>
<dbReference type="InterPro" id="IPR036390">
    <property type="entry name" value="WH_DNA-bd_sf"/>
</dbReference>
<name>A0A1Y6A5M2_9BACI</name>
<gene>
    <name evidence="3" type="ORF">BACERE00191_04147</name>
</gene>
<feature type="compositionally biased region" description="Basic and acidic residues" evidence="1">
    <location>
        <begin position="165"/>
        <end position="187"/>
    </location>
</feature>
<dbReference type="InterPro" id="IPR008813">
    <property type="entry name" value="Plasmid_replication_RepL"/>
</dbReference>
<feature type="domain" description="Plasmid replication protein RepL" evidence="2">
    <location>
        <begin position="18"/>
        <end position="149"/>
    </location>
</feature>
<organism evidence="3 4">
    <name type="scientific">Bacillus pacificus</name>
    <dbReference type="NCBI Taxonomy" id="2026187"/>
    <lineage>
        <taxon>Bacteria</taxon>
        <taxon>Bacillati</taxon>
        <taxon>Bacillota</taxon>
        <taxon>Bacilli</taxon>
        <taxon>Bacillales</taxon>
        <taxon>Bacillaceae</taxon>
        <taxon>Bacillus</taxon>
        <taxon>Bacillus cereus group</taxon>
    </lineage>
</organism>
<evidence type="ECO:0000259" key="2">
    <source>
        <dbReference type="Pfam" id="PF05732"/>
    </source>
</evidence>
<dbReference type="Proteomes" id="UP000194499">
    <property type="component" value="Unassembled WGS sequence"/>
</dbReference>
<dbReference type="EMBL" id="FWZB01000041">
    <property type="protein sequence ID" value="SME25195.1"/>
    <property type="molecule type" value="Genomic_DNA"/>
</dbReference>
<protein>
    <submittedName>
        <fullName evidence="3">Firmicute plasmid replication protein (RepL)</fullName>
    </submittedName>
</protein>
<dbReference type="Pfam" id="PF05732">
    <property type="entry name" value="RepL"/>
    <property type="match status" value="1"/>
</dbReference>
<dbReference type="RefSeq" id="WP_012552730.1">
    <property type="nucleotide sequence ID" value="NZ_FWZB01000041.1"/>
</dbReference>
<dbReference type="GO" id="GO:0006260">
    <property type="term" value="P:DNA replication"/>
    <property type="evidence" value="ECO:0007669"/>
    <property type="project" value="InterPro"/>
</dbReference>
<proteinExistence type="predicted"/>
<dbReference type="AlphaFoldDB" id="A0A1Y6A5M2"/>